<dbReference type="InterPro" id="IPR011006">
    <property type="entry name" value="CheY-like_superfamily"/>
</dbReference>
<dbReference type="SMART" id="SM00448">
    <property type="entry name" value="REC"/>
    <property type="match status" value="1"/>
</dbReference>
<keyword evidence="5" id="KW-1185">Reference proteome</keyword>
<dbReference type="InterPro" id="IPR001789">
    <property type="entry name" value="Sig_transdc_resp-reg_receiver"/>
</dbReference>
<name>A0ABU9BUB9_9BURK</name>
<reference evidence="4 5" key="1">
    <citation type="submission" date="2024-04" db="EMBL/GenBank/DDBJ databases">
        <title>Novel species of the genus Ideonella isolated from streams.</title>
        <authorList>
            <person name="Lu H."/>
        </authorList>
    </citation>
    <scope>NUCLEOTIDE SEQUENCE [LARGE SCALE GENOMIC DNA]</scope>
    <source>
        <strain evidence="4 5">DXS29W</strain>
    </source>
</reference>
<evidence type="ECO:0000259" key="3">
    <source>
        <dbReference type="PROSITE" id="PS50110"/>
    </source>
</evidence>
<dbReference type="SUPFAM" id="SSF52172">
    <property type="entry name" value="CheY-like"/>
    <property type="match status" value="1"/>
</dbReference>
<dbReference type="RefSeq" id="WP_341427992.1">
    <property type="nucleotide sequence ID" value="NZ_JBBUTG010000018.1"/>
</dbReference>
<accession>A0ABU9BUB9</accession>
<dbReference type="Pfam" id="PF00072">
    <property type="entry name" value="Response_reg"/>
    <property type="match status" value="1"/>
</dbReference>
<feature type="domain" description="Response regulatory" evidence="3">
    <location>
        <begin position="2"/>
        <end position="116"/>
    </location>
</feature>
<dbReference type="PANTHER" id="PTHR44591">
    <property type="entry name" value="STRESS RESPONSE REGULATOR PROTEIN 1"/>
    <property type="match status" value="1"/>
</dbReference>
<dbReference type="PANTHER" id="PTHR44591:SF3">
    <property type="entry name" value="RESPONSE REGULATORY DOMAIN-CONTAINING PROTEIN"/>
    <property type="match status" value="1"/>
</dbReference>
<dbReference type="Gene3D" id="3.40.50.2300">
    <property type="match status" value="1"/>
</dbReference>
<dbReference type="PROSITE" id="PS50110">
    <property type="entry name" value="RESPONSE_REGULATORY"/>
    <property type="match status" value="1"/>
</dbReference>
<evidence type="ECO:0000256" key="1">
    <source>
        <dbReference type="ARBA" id="ARBA00022553"/>
    </source>
</evidence>
<organism evidence="4 5">
    <name type="scientific">Ideonella lacteola</name>
    <dbReference type="NCBI Taxonomy" id="2984193"/>
    <lineage>
        <taxon>Bacteria</taxon>
        <taxon>Pseudomonadati</taxon>
        <taxon>Pseudomonadota</taxon>
        <taxon>Betaproteobacteria</taxon>
        <taxon>Burkholderiales</taxon>
        <taxon>Sphaerotilaceae</taxon>
        <taxon>Ideonella</taxon>
    </lineage>
</organism>
<feature type="modified residue" description="4-aspartylphosphate" evidence="2">
    <location>
        <position position="51"/>
    </location>
</feature>
<comment type="caution">
    <text evidence="4">The sequence shown here is derived from an EMBL/GenBank/DDBJ whole genome shotgun (WGS) entry which is preliminary data.</text>
</comment>
<evidence type="ECO:0000313" key="5">
    <source>
        <dbReference type="Proteomes" id="UP001371218"/>
    </source>
</evidence>
<sequence length="116" mass="12388">MDVLVVDDNPDSAELMAMLLSIDGYVARFAIRSEEALALASESPPLCALIDVVMPGLSGHELASRLRDKFGDSVVLIAVSGLAPSDAGVSPEYAVFDHYLPKPISQEALRRLLPPL</sequence>
<evidence type="ECO:0000313" key="4">
    <source>
        <dbReference type="EMBL" id="MEK8033566.1"/>
    </source>
</evidence>
<dbReference type="Proteomes" id="UP001371218">
    <property type="component" value="Unassembled WGS sequence"/>
</dbReference>
<evidence type="ECO:0000256" key="2">
    <source>
        <dbReference type="PROSITE-ProRule" id="PRU00169"/>
    </source>
</evidence>
<gene>
    <name evidence="4" type="ORF">AACH06_22320</name>
</gene>
<dbReference type="EMBL" id="JBBUTG010000018">
    <property type="protein sequence ID" value="MEK8033566.1"/>
    <property type="molecule type" value="Genomic_DNA"/>
</dbReference>
<dbReference type="InterPro" id="IPR050595">
    <property type="entry name" value="Bact_response_regulator"/>
</dbReference>
<proteinExistence type="predicted"/>
<protein>
    <submittedName>
        <fullName evidence="4">Response regulator</fullName>
    </submittedName>
</protein>
<keyword evidence="1 2" id="KW-0597">Phosphoprotein</keyword>